<evidence type="ECO:0000313" key="5">
    <source>
        <dbReference type="Proteomes" id="UP000650424"/>
    </source>
</evidence>
<evidence type="ECO:0000313" key="4">
    <source>
        <dbReference type="EMBL" id="MBC3918682.1"/>
    </source>
</evidence>
<reference evidence="4 5" key="1">
    <citation type="submission" date="2020-08" db="EMBL/GenBank/DDBJ databases">
        <title>Novel species isolated from subtropical streams in China.</title>
        <authorList>
            <person name="Lu H."/>
        </authorList>
    </citation>
    <scope>NUCLEOTIDE SEQUENCE [LARGE SCALE GENOMIC DNA]</scope>
    <source>
        <strain evidence="4 5">CY18W</strain>
    </source>
</reference>
<evidence type="ECO:0000259" key="3">
    <source>
        <dbReference type="Pfam" id="PF12000"/>
    </source>
</evidence>
<dbReference type="Pfam" id="PF00534">
    <property type="entry name" value="Glycos_transf_1"/>
    <property type="match status" value="1"/>
</dbReference>
<dbReference type="Gene3D" id="3.40.50.2000">
    <property type="entry name" value="Glycogen Phosphorylase B"/>
    <property type="match status" value="2"/>
</dbReference>
<organism evidence="4 5">
    <name type="scientific">Undibacterium hunanense</name>
    <dbReference type="NCBI Taxonomy" id="2762292"/>
    <lineage>
        <taxon>Bacteria</taxon>
        <taxon>Pseudomonadati</taxon>
        <taxon>Pseudomonadota</taxon>
        <taxon>Betaproteobacteria</taxon>
        <taxon>Burkholderiales</taxon>
        <taxon>Oxalobacteraceae</taxon>
        <taxon>Undibacterium</taxon>
    </lineage>
</organism>
<dbReference type="PANTHER" id="PTHR46401">
    <property type="entry name" value="GLYCOSYLTRANSFERASE WBBK-RELATED"/>
    <property type="match status" value="1"/>
</dbReference>
<proteinExistence type="predicted"/>
<dbReference type="Proteomes" id="UP000650424">
    <property type="component" value="Unassembled WGS sequence"/>
</dbReference>
<dbReference type="PANTHER" id="PTHR46401:SF2">
    <property type="entry name" value="GLYCOSYLTRANSFERASE WBBK-RELATED"/>
    <property type="match status" value="1"/>
</dbReference>
<protein>
    <submittedName>
        <fullName evidence="4">Glycosyltransferase</fullName>
    </submittedName>
</protein>
<dbReference type="EMBL" id="JACOGF010000006">
    <property type="protein sequence ID" value="MBC3918682.1"/>
    <property type="molecule type" value="Genomic_DNA"/>
</dbReference>
<dbReference type="SUPFAM" id="SSF53756">
    <property type="entry name" value="UDP-Glycosyltransferase/glycogen phosphorylase"/>
    <property type="match status" value="1"/>
</dbReference>
<gene>
    <name evidence="4" type="ORF">H8L32_14405</name>
</gene>
<sequence>MKILFVHQNFPGQFTHLAPVLAADASNEVLALTMQKNAPAVWNGVKIISYQVARGTSKEIHPWLADAEPKVIRGEAAMRAALQLREAGFSPDVIIAHPGWGESLFLKEVWPDAKLGIYGEFFYHPKGADVGFDPEFPTDSIDQICKVQLKNINNLLHMPLADAAISPTHWQASTFPSSFRERISVIHDGINTDLIAPNPAVSMSLGNGMVLTRDDEVITFVNRNLEPYRGYHIFMRALPQILAERPNAHVLLVGGDDVSYGAKSATGQSWKDIFYNEVKHLMPETALKRIHFLGNIPYQHFIPLLQLSRVHVYLTYPFVLSWSLLEAMSAGCAIVASDTQPLREAIRHDETGRLVNFFDVSGLAKEVCDLLDQPDTRQRLGASARRFACEFYDLQRVCLPAQLEWVHSLVTETKVNNAVDISAQSLVNTVVIELK</sequence>
<name>A0ABR6ZS52_9BURK</name>
<evidence type="ECO:0000259" key="2">
    <source>
        <dbReference type="Pfam" id="PF00534"/>
    </source>
</evidence>
<keyword evidence="5" id="KW-1185">Reference proteome</keyword>
<feature type="domain" description="Glycosyl transferase family 1" evidence="2">
    <location>
        <begin position="214"/>
        <end position="386"/>
    </location>
</feature>
<keyword evidence="1" id="KW-0808">Transferase</keyword>
<dbReference type="CDD" id="cd03818">
    <property type="entry name" value="GT4_ExpC-like"/>
    <property type="match status" value="1"/>
</dbReference>
<dbReference type="InterPro" id="IPR022623">
    <property type="entry name" value="Glyco_trans_4"/>
</dbReference>
<accession>A0ABR6ZS52</accession>
<evidence type="ECO:0000256" key="1">
    <source>
        <dbReference type="ARBA" id="ARBA00022679"/>
    </source>
</evidence>
<feature type="domain" description="Glycosyl transferase family 4" evidence="3">
    <location>
        <begin position="26"/>
        <end position="194"/>
    </location>
</feature>
<comment type="caution">
    <text evidence="4">The sequence shown here is derived from an EMBL/GenBank/DDBJ whole genome shotgun (WGS) entry which is preliminary data.</text>
</comment>
<dbReference type="RefSeq" id="WP_186947920.1">
    <property type="nucleotide sequence ID" value="NZ_JACOGF010000006.1"/>
</dbReference>
<dbReference type="InterPro" id="IPR001296">
    <property type="entry name" value="Glyco_trans_1"/>
</dbReference>
<dbReference type="Pfam" id="PF12000">
    <property type="entry name" value="Glyco_trans_4_3"/>
    <property type="match status" value="1"/>
</dbReference>